<dbReference type="AlphaFoldDB" id="A0A8T3BW37"/>
<sequence length="233" mass="25355">MSSGLHLKSNTPPQRSKLIFNLSRLQRDHKLWLACLARSTSSRQALLPTAALHLKSQKLHLQRSEQIFPCDQTAAHNTAASGSWTQLDVRPQSTLHEQITSPCPGSTCSKPGACCLRPDLPRVTLNLLLVFGLEPHETPAFGLRSSAAFLQSSAHTSVALRTLLSAEVASCNHAEPVCYHLVAEPAFRRSRLILLRSQPLPAPPGTVSTRQINRLSPTPGSPPPNQLPLRTLA</sequence>
<accession>A0A8T3BW37</accession>
<evidence type="ECO:0000313" key="3">
    <source>
        <dbReference type="Proteomes" id="UP000829196"/>
    </source>
</evidence>
<evidence type="ECO:0000256" key="1">
    <source>
        <dbReference type="SAM" id="MobiDB-lite"/>
    </source>
</evidence>
<keyword evidence="3" id="KW-1185">Reference proteome</keyword>
<organism evidence="2 3">
    <name type="scientific">Dendrobium nobile</name>
    <name type="common">Orchid</name>
    <dbReference type="NCBI Taxonomy" id="94219"/>
    <lineage>
        <taxon>Eukaryota</taxon>
        <taxon>Viridiplantae</taxon>
        <taxon>Streptophyta</taxon>
        <taxon>Embryophyta</taxon>
        <taxon>Tracheophyta</taxon>
        <taxon>Spermatophyta</taxon>
        <taxon>Magnoliopsida</taxon>
        <taxon>Liliopsida</taxon>
        <taxon>Asparagales</taxon>
        <taxon>Orchidaceae</taxon>
        <taxon>Epidendroideae</taxon>
        <taxon>Malaxideae</taxon>
        <taxon>Dendrobiinae</taxon>
        <taxon>Dendrobium</taxon>
    </lineage>
</organism>
<dbReference type="EMBL" id="JAGYWB010000005">
    <property type="protein sequence ID" value="KAI0523200.1"/>
    <property type="molecule type" value="Genomic_DNA"/>
</dbReference>
<proteinExistence type="predicted"/>
<gene>
    <name evidence="2" type="ORF">KFK09_005594</name>
</gene>
<feature type="compositionally biased region" description="Polar residues" evidence="1">
    <location>
        <begin position="206"/>
        <end position="218"/>
    </location>
</feature>
<evidence type="ECO:0000313" key="2">
    <source>
        <dbReference type="EMBL" id="KAI0523200.1"/>
    </source>
</evidence>
<dbReference type="Proteomes" id="UP000829196">
    <property type="component" value="Unassembled WGS sequence"/>
</dbReference>
<feature type="region of interest" description="Disordered" evidence="1">
    <location>
        <begin position="198"/>
        <end position="233"/>
    </location>
</feature>
<protein>
    <submittedName>
        <fullName evidence="2">Uncharacterized protein</fullName>
    </submittedName>
</protein>
<comment type="caution">
    <text evidence="2">The sequence shown here is derived from an EMBL/GenBank/DDBJ whole genome shotgun (WGS) entry which is preliminary data.</text>
</comment>
<reference evidence="2" key="1">
    <citation type="journal article" date="2022" name="Front. Genet.">
        <title>Chromosome-Scale Assembly of the Dendrobium nobile Genome Provides Insights Into the Molecular Mechanism of the Biosynthesis of the Medicinal Active Ingredient of Dendrobium.</title>
        <authorList>
            <person name="Xu Q."/>
            <person name="Niu S.-C."/>
            <person name="Li K.-L."/>
            <person name="Zheng P.-J."/>
            <person name="Zhang X.-J."/>
            <person name="Jia Y."/>
            <person name="Liu Y."/>
            <person name="Niu Y.-X."/>
            <person name="Yu L.-H."/>
            <person name="Chen D.-F."/>
            <person name="Zhang G.-Q."/>
        </authorList>
    </citation>
    <scope>NUCLEOTIDE SEQUENCE</scope>
    <source>
        <tissue evidence="2">Leaf</tissue>
    </source>
</reference>
<name>A0A8T3BW37_DENNO</name>